<sequence length="61" mass="7095">QRNVGTLATEWYEELQIEPDTYKWSAHDRTAEGLSSKYLTLGPEDIEGYRPIKLRSICLHD</sequence>
<dbReference type="AlphaFoldDB" id="A0A392TE09"/>
<accession>A0A392TE09</accession>
<proteinExistence type="predicted"/>
<protein>
    <submittedName>
        <fullName evidence="1">Uncharacterized protein</fullName>
    </submittedName>
</protein>
<dbReference type="Proteomes" id="UP000265520">
    <property type="component" value="Unassembled WGS sequence"/>
</dbReference>
<keyword evidence="2" id="KW-1185">Reference proteome</keyword>
<evidence type="ECO:0000313" key="1">
    <source>
        <dbReference type="EMBL" id="MCI59248.1"/>
    </source>
</evidence>
<organism evidence="1 2">
    <name type="scientific">Trifolium medium</name>
    <dbReference type="NCBI Taxonomy" id="97028"/>
    <lineage>
        <taxon>Eukaryota</taxon>
        <taxon>Viridiplantae</taxon>
        <taxon>Streptophyta</taxon>
        <taxon>Embryophyta</taxon>
        <taxon>Tracheophyta</taxon>
        <taxon>Spermatophyta</taxon>
        <taxon>Magnoliopsida</taxon>
        <taxon>eudicotyledons</taxon>
        <taxon>Gunneridae</taxon>
        <taxon>Pentapetalae</taxon>
        <taxon>rosids</taxon>
        <taxon>fabids</taxon>
        <taxon>Fabales</taxon>
        <taxon>Fabaceae</taxon>
        <taxon>Papilionoideae</taxon>
        <taxon>50 kb inversion clade</taxon>
        <taxon>NPAAA clade</taxon>
        <taxon>Hologalegina</taxon>
        <taxon>IRL clade</taxon>
        <taxon>Trifolieae</taxon>
        <taxon>Trifolium</taxon>
    </lineage>
</organism>
<comment type="caution">
    <text evidence="1">The sequence shown here is derived from an EMBL/GenBank/DDBJ whole genome shotgun (WGS) entry which is preliminary data.</text>
</comment>
<dbReference type="EMBL" id="LXQA010559979">
    <property type="protein sequence ID" value="MCI59248.1"/>
    <property type="molecule type" value="Genomic_DNA"/>
</dbReference>
<feature type="non-terminal residue" evidence="1">
    <location>
        <position position="1"/>
    </location>
</feature>
<evidence type="ECO:0000313" key="2">
    <source>
        <dbReference type="Proteomes" id="UP000265520"/>
    </source>
</evidence>
<name>A0A392TE09_9FABA</name>
<reference evidence="1 2" key="1">
    <citation type="journal article" date="2018" name="Front. Plant Sci.">
        <title>Red Clover (Trifolium pratense) and Zigzag Clover (T. medium) - A Picture of Genomic Similarities and Differences.</title>
        <authorList>
            <person name="Dluhosova J."/>
            <person name="Istvanek J."/>
            <person name="Nedelnik J."/>
            <person name="Repkova J."/>
        </authorList>
    </citation>
    <scope>NUCLEOTIDE SEQUENCE [LARGE SCALE GENOMIC DNA]</scope>
    <source>
        <strain evidence="2">cv. 10/8</strain>
        <tissue evidence="1">Leaf</tissue>
    </source>
</reference>